<evidence type="ECO:0000313" key="3">
    <source>
        <dbReference type="Proteomes" id="UP001360953"/>
    </source>
</evidence>
<evidence type="ECO:0000313" key="2">
    <source>
        <dbReference type="EMBL" id="KAK7536753.1"/>
    </source>
</evidence>
<evidence type="ECO:0000256" key="1">
    <source>
        <dbReference type="SAM" id="MobiDB-lite"/>
    </source>
</evidence>
<accession>A0ABR1LNK8</accession>
<dbReference type="EMBL" id="JBBPEH010000006">
    <property type="protein sequence ID" value="KAK7536753.1"/>
    <property type="molecule type" value="Genomic_DNA"/>
</dbReference>
<proteinExistence type="predicted"/>
<dbReference type="RefSeq" id="XP_066654904.1">
    <property type="nucleotide sequence ID" value="XM_066798153.1"/>
</dbReference>
<evidence type="ECO:0008006" key="4">
    <source>
        <dbReference type="Google" id="ProtNLM"/>
    </source>
</evidence>
<dbReference type="PANTHER" id="PTHR35020:SF2">
    <property type="entry name" value="N-ACETYLGLUCOSAMINE-INDUCED PROTEIN 1"/>
    <property type="match status" value="1"/>
</dbReference>
<protein>
    <recommendedName>
        <fullName evidence="4">N-acetylglucosamine-induced protein 1</fullName>
    </recommendedName>
</protein>
<reference evidence="2 3" key="1">
    <citation type="submission" date="2024-04" db="EMBL/GenBank/DDBJ databases">
        <title>Phyllosticta paracitricarpa is synonymous to the EU quarantine fungus P. citricarpa based on phylogenomic analyses.</title>
        <authorList>
            <consortium name="Lawrence Berkeley National Laboratory"/>
            <person name="Van ingen-buijs V.A."/>
            <person name="Van westerhoven A.C."/>
            <person name="Haridas S."/>
            <person name="Skiadas P."/>
            <person name="Martin F."/>
            <person name="Groenewald J.Z."/>
            <person name="Crous P.W."/>
            <person name="Seidl M.F."/>
        </authorList>
    </citation>
    <scope>NUCLEOTIDE SEQUENCE [LARGE SCALE GENOMIC DNA]</scope>
    <source>
        <strain evidence="2 3">CPC 17464</strain>
    </source>
</reference>
<organism evidence="2 3">
    <name type="scientific">Phyllosticta citribraziliensis</name>
    <dbReference type="NCBI Taxonomy" id="989973"/>
    <lineage>
        <taxon>Eukaryota</taxon>
        <taxon>Fungi</taxon>
        <taxon>Dikarya</taxon>
        <taxon>Ascomycota</taxon>
        <taxon>Pezizomycotina</taxon>
        <taxon>Dothideomycetes</taxon>
        <taxon>Dothideomycetes incertae sedis</taxon>
        <taxon>Botryosphaeriales</taxon>
        <taxon>Phyllostictaceae</taxon>
        <taxon>Phyllosticta</taxon>
    </lineage>
</organism>
<keyword evidence="3" id="KW-1185">Reference proteome</keyword>
<comment type="caution">
    <text evidence="2">The sequence shown here is derived from an EMBL/GenBank/DDBJ whole genome shotgun (WGS) entry which is preliminary data.</text>
</comment>
<dbReference type="GeneID" id="92031059"/>
<dbReference type="Pfam" id="PF12239">
    <property type="entry name" value="DUF3605"/>
    <property type="match status" value="1"/>
</dbReference>
<sequence>MSGIAPSAGNPVPPDDNDDSYANASIDHIHAEHPHLTPLDLQILSLPSDDHYTPHTWSNLQQLLGSNSLHLLARSPSQLRAYLAWTRRIRADYGSLTDYILAERLHWTPLPDDAEGAPPRFQVQNPTPFADPADYAVLRNDWPYGLEAGITHLCVWLKTPTPIRPEDGDLTDEARALVEEFVTREFRRAVGEVDEEGRGEKGEKVLWFKNWVALQSVRGVDHVHVLVRGAEEEVLRMWLN</sequence>
<dbReference type="InterPro" id="IPR022036">
    <property type="entry name" value="DUF3605"/>
</dbReference>
<dbReference type="PANTHER" id="PTHR35020">
    <property type="entry name" value="N-ACETYLGLUCOSAMINE-INDUCED PROTEIN 1"/>
    <property type="match status" value="1"/>
</dbReference>
<dbReference type="Proteomes" id="UP001360953">
    <property type="component" value="Unassembled WGS sequence"/>
</dbReference>
<gene>
    <name evidence="2" type="ORF">J3D65DRAFT_602815</name>
</gene>
<feature type="region of interest" description="Disordered" evidence="1">
    <location>
        <begin position="1"/>
        <end position="22"/>
    </location>
</feature>
<name>A0ABR1LNK8_9PEZI</name>